<dbReference type="GO" id="GO:0016799">
    <property type="term" value="F:hydrolase activity, hydrolyzing N-glycosyl compounds"/>
    <property type="evidence" value="ECO:0007669"/>
    <property type="project" value="InterPro"/>
</dbReference>
<evidence type="ECO:0000313" key="1">
    <source>
        <dbReference type="EMBL" id="ACY48218.1"/>
    </source>
</evidence>
<proteinExistence type="predicted"/>
<organism evidence="1 2">
    <name type="scientific">Rhodothermus marinus (strain ATCC 43812 / DSM 4252 / R-10)</name>
    <name type="common">Rhodothermus obamensis</name>
    <dbReference type="NCBI Taxonomy" id="518766"/>
    <lineage>
        <taxon>Bacteria</taxon>
        <taxon>Pseudomonadati</taxon>
        <taxon>Rhodothermota</taxon>
        <taxon>Rhodothermia</taxon>
        <taxon>Rhodothermales</taxon>
        <taxon>Rhodothermaceae</taxon>
        <taxon>Rhodothermus</taxon>
    </lineage>
</organism>
<reference evidence="1 2" key="1">
    <citation type="journal article" date="2009" name="Stand. Genomic Sci.">
        <title>Complete genome sequence of Rhodothermus marinus type strain (R-10).</title>
        <authorList>
            <person name="Nolan M."/>
            <person name="Tindall B.J."/>
            <person name="Pomrenke H."/>
            <person name="Lapidus A."/>
            <person name="Copeland A."/>
            <person name="Glavina Del Rio T."/>
            <person name="Lucas S."/>
            <person name="Chen F."/>
            <person name="Tice H."/>
            <person name="Cheng J.F."/>
            <person name="Saunders E."/>
            <person name="Han C."/>
            <person name="Bruce D."/>
            <person name="Goodwin L."/>
            <person name="Chain P."/>
            <person name="Pitluck S."/>
            <person name="Ovchinikova G."/>
            <person name="Pati A."/>
            <person name="Ivanova N."/>
            <person name="Mavromatis K."/>
            <person name="Chen A."/>
            <person name="Palaniappan K."/>
            <person name="Land M."/>
            <person name="Hauser L."/>
            <person name="Chang Y.J."/>
            <person name="Jeffries C.D."/>
            <person name="Brettin T."/>
            <person name="Goker M."/>
            <person name="Bristow J."/>
            <person name="Eisen J.A."/>
            <person name="Markowitz V."/>
            <person name="Hugenholtz P."/>
            <person name="Kyrpides N.C."/>
            <person name="Klenk H.P."/>
            <person name="Detter J.C."/>
        </authorList>
    </citation>
    <scope>NUCLEOTIDE SEQUENCE [LARGE SCALE GENOMIC DNA]</scope>
    <source>
        <strain evidence="2">ATCC 43812 / DSM 4252 / R-10</strain>
    </source>
</reference>
<dbReference type="eggNOG" id="COG4047">
    <property type="taxonomic scope" value="Bacteria"/>
</dbReference>
<dbReference type="EMBL" id="CP001807">
    <property type="protein sequence ID" value="ACY48218.1"/>
    <property type="molecule type" value="Genomic_DNA"/>
</dbReference>
<dbReference type="GO" id="GO:0003906">
    <property type="term" value="F:DNA-(apurinic or apyrimidinic site) endonuclease activity"/>
    <property type="evidence" value="ECO:0007669"/>
    <property type="project" value="InterPro"/>
</dbReference>
<dbReference type="AlphaFoldDB" id="D0MIB0"/>
<dbReference type="HOGENOM" id="CLU_1084929_0_0_10"/>
<sequence>MVYQNLPLVFRISSITTIRRIVDILQQIPLEAWEHIVACEPEWHYMSDLLPSYGEGPFAVLMVTAGLNDFQLKGKAEKAYWPVLKKYLVQSPIPDRPEDLIPALAPFYAGERLPELKLRRLRRFLQSHLAQRMWLADASTMAPHFQTIWLKLARIMEQSPEQKTIVFAMKCLGIAFLIAGERNFSFEKIPIPVDFRVRMLTRRLTRRNLDDEAIRFFWNQVLQELQRTLPVTMIHLDSLVWQIGNLADNDLIAYFQRFNLDQVGKRLVDATRQQDAL</sequence>
<protein>
    <submittedName>
        <fullName evidence="1">Uncharacterized protein</fullName>
    </submittedName>
</protein>
<dbReference type="Gene3D" id="1.10.340.30">
    <property type="entry name" value="Hypothetical protein, domain 2"/>
    <property type="match status" value="1"/>
</dbReference>
<gene>
    <name evidence="1" type="ordered locus">Rmar_1328</name>
</gene>
<evidence type="ECO:0000313" key="2">
    <source>
        <dbReference type="Proteomes" id="UP000002221"/>
    </source>
</evidence>
<dbReference type="Pfam" id="PF09171">
    <property type="entry name" value="AGOG"/>
    <property type="match status" value="1"/>
</dbReference>
<dbReference type="InterPro" id="IPR015254">
    <property type="entry name" value="AGOG-like"/>
</dbReference>
<keyword evidence="2" id="KW-1185">Reference proteome</keyword>
<accession>D0MIB0</accession>
<name>D0MIB0_RHOM4</name>
<dbReference type="InterPro" id="IPR011257">
    <property type="entry name" value="DNA_glycosylase"/>
</dbReference>
<dbReference type="SUPFAM" id="SSF48150">
    <property type="entry name" value="DNA-glycosylase"/>
    <property type="match status" value="1"/>
</dbReference>
<dbReference type="GO" id="GO:0006281">
    <property type="term" value="P:DNA repair"/>
    <property type="evidence" value="ECO:0007669"/>
    <property type="project" value="InterPro"/>
</dbReference>
<dbReference type="Proteomes" id="UP000002221">
    <property type="component" value="Chromosome"/>
</dbReference>
<dbReference type="KEGG" id="rmr:Rmar_1328"/>